<dbReference type="PANTHER" id="PTHR37017">
    <property type="entry name" value="AB HYDROLASE-1 DOMAIN-CONTAINING PROTEIN-RELATED"/>
    <property type="match status" value="1"/>
</dbReference>
<protein>
    <recommendedName>
        <fullName evidence="1">AB hydrolase-1 domain-containing protein</fullName>
    </recommendedName>
</protein>
<sequence>MDIVFSSLKPHILIVPGAWYPASNLDTFIESLAAAGYSAEAFSLPSFNTTGVSVQDDKDRVNVLLTSLVDNGKDVIILAHSYGGLVAAGVIANPGLDKRTRETQGSKGGVVGIVYLAAIIPAEDEGILQLVGGKWLEYIDDTKAETEGLVYTFNPTDTFHHDCSAELANSVTETLMPHSELALKTAPSAVGWKGKAYDGRRAYIRCLQDKALPIGIQEHLIARSEVEWVVKSLDSSHSPFLSMPDELTRVLEEIVEEFANS</sequence>
<dbReference type="SUPFAM" id="SSF53474">
    <property type="entry name" value="alpha/beta-Hydrolases"/>
    <property type="match status" value="1"/>
</dbReference>
<dbReference type="OrthoDB" id="408373at2759"/>
<gene>
    <name evidence="2" type="ORF">THAR02_09698</name>
</gene>
<dbReference type="Pfam" id="PF12697">
    <property type="entry name" value="Abhydrolase_6"/>
    <property type="match status" value="1"/>
</dbReference>
<organism evidence="2 3">
    <name type="scientific">Trichoderma harzianum</name>
    <name type="common">Hypocrea lixii</name>
    <dbReference type="NCBI Taxonomy" id="5544"/>
    <lineage>
        <taxon>Eukaryota</taxon>
        <taxon>Fungi</taxon>
        <taxon>Dikarya</taxon>
        <taxon>Ascomycota</taxon>
        <taxon>Pezizomycotina</taxon>
        <taxon>Sordariomycetes</taxon>
        <taxon>Hypocreomycetidae</taxon>
        <taxon>Hypocreales</taxon>
        <taxon>Hypocreaceae</taxon>
        <taxon>Trichoderma</taxon>
    </lineage>
</organism>
<dbReference type="InterPro" id="IPR029058">
    <property type="entry name" value="AB_hydrolase_fold"/>
</dbReference>
<dbReference type="Proteomes" id="UP000034112">
    <property type="component" value="Unassembled WGS sequence"/>
</dbReference>
<evidence type="ECO:0000313" key="2">
    <source>
        <dbReference type="EMBL" id="KKO98198.1"/>
    </source>
</evidence>
<reference evidence="3" key="1">
    <citation type="journal article" date="2015" name="Genome Announc.">
        <title>Draft whole-genome sequence of the biocontrol agent Trichoderma harzianum T6776.</title>
        <authorList>
            <person name="Baroncelli R."/>
            <person name="Piaggeschi G."/>
            <person name="Fiorini L."/>
            <person name="Bertolini E."/>
            <person name="Zapparata A."/>
            <person name="Pe M.E."/>
            <person name="Sarrocco S."/>
            <person name="Vannacci G."/>
        </authorList>
    </citation>
    <scope>NUCLEOTIDE SEQUENCE [LARGE SCALE GENOMIC DNA]</scope>
    <source>
        <strain evidence="3">T6776</strain>
    </source>
</reference>
<dbReference type="Gene3D" id="3.40.50.1820">
    <property type="entry name" value="alpha/beta hydrolase"/>
    <property type="match status" value="1"/>
</dbReference>
<dbReference type="InterPro" id="IPR052897">
    <property type="entry name" value="Sec-Metab_Biosynth_Hydrolase"/>
</dbReference>
<evidence type="ECO:0000259" key="1">
    <source>
        <dbReference type="Pfam" id="PF12697"/>
    </source>
</evidence>
<evidence type="ECO:0000313" key="3">
    <source>
        <dbReference type="Proteomes" id="UP000034112"/>
    </source>
</evidence>
<dbReference type="PANTHER" id="PTHR37017:SF11">
    <property type="entry name" value="ESTERASE_LIPASE_THIOESTERASE DOMAIN-CONTAINING PROTEIN"/>
    <property type="match status" value="1"/>
</dbReference>
<comment type="caution">
    <text evidence="2">The sequence shown here is derived from an EMBL/GenBank/DDBJ whole genome shotgun (WGS) entry which is preliminary data.</text>
</comment>
<dbReference type="EMBL" id="JOKZ01000448">
    <property type="protein sequence ID" value="KKO98198.1"/>
    <property type="molecule type" value="Genomic_DNA"/>
</dbReference>
<feature type="domain" description="AB hydrolase-1" evidence="1">
    <location>
        <begin position="12"/>
        <end position="248"/>
    </location>
</feature>
<accession>A0A0F9ZYE5</accession>
<name>A0A0F9ZYE5_TRIHA</name>
<proteinExistence type="predicted"/>
<dbReference type="AlphaFoldDB" id="A0A0F9ZYE5"/>
<dbReference type="InterPro" id="IPR000073">
    <property type="entry name" value="AB_hydrolase_1"/>
</dbReference>
<dbReference type="OMA" id="RTLDDCC"/>